<dbReference type="PANTHER" id="PTHR42957">
    <property type="entry name" value="HELICASE MJ1565-RELATED"/>
    <property type="match status" value="1"/>
</dbReference>
<keyword evidence="2" id="KW-0614">Plasmid</keyword>
<accession>A0A0G4E4D2</accession>
<dbReference type="RefSeq" id="WP_192963244.1">
    <property type="nucleotide sequence ID" value="NZ_LN713926.1"/>
</dbReference>
<dbReference type="InterPro" id="IPR008571">
    <property type="entry name" value="HerA-like"/>
</dbReference>
<name>A0A0G4E4D2_PSEFS</name>
<organism evidence="2">
    <name type="scientific">Pseudomonas fluorescens (strain SBW25)</name>
    <dbReference type="NCBI Taxonomy" id="216595"/>
    <lineage>
        <taxon>Bacteria</taxon>
        <taxon>Pseudomonadati</taxon>
        <taxon>Pseudomonadota</taxon>
        <taxon>Gammaproteobacteria</taxon>
        <taxon>Pseudomonadales</taxon>
        <taxon>Pseudomonadaceae</taxon>
        <taxon>Pseudomonas</taxon>
    </lineage>
</organism>
<dbReference type="Pfam" id="PF10412">
    <property type="entry name" value="TrwB_AAD_bind"/>
    <property type="match status" value="1"/>
</dbReference>
<feature type="domain" description="Type IV secretion system coupling protein TraD DNA-binding" evidence="1">
    <location>
        <begin position="35"/>
        <end position="74"/>
    </location>
</feature>
<protein>
    <recommendedName>
        <fullName evidence="1">Type IV secretion system coupling protein TraD DNA-binding domain-containing protein</fullName>
    </recommendedName>
</protein>
<dbReference type="InterPro" id="IPR027417">
    <property type="entry name" value="P-loop_NTPase"/>
</dbReference>
<dbReference type="EMBL" id="LN713926">
    <property type="protein sequence ID" value="CEK42024.1"/>
    <property type="molecule type" value="Genomic_DNA"/>
</dbReference>
<gene>
    <name evidence="2" type="ORF">PQBR57_0071</name>
</gene>
<dbReference type="SUPFAM" id="SSF52540">
    <property type="entry name" value="P-loop containing nucleoside triphosphate hydrolases"/>
    <property type="match status" value="1"/>
</dbReference>
<dbReference type="PANTHER" id="PTHR42957:SF1">
    <property type="entry name" value="HELICASE MJ1565-RELATED"/>
    <property type="match status" value="1"/>
</dbReference>
<reference evidence="2" key="1">
    <citation type="submission" date="2014-12" db="EMBL/GenBank/DDBJ databases">
        <authorList>
            <person name="Hall J."/>
        </authorList>
    </citation>
    <scope>NUCLEOTIDE SEQUENCE [LARGE SCALE GENOMIC DNA]</scope>
    <source>
        <strain evidence="2">SBW25</strain>
        <plasmid evidence="2">pQBR57</plasmid>
    </source>
</reference>
<dbReference type="AlphaFoldDB" id="A0A0G4E4D2"/>
<sequence length="450" mass="50173">MTAFVPFDESILIGYDAQGVIVDWSFPHLNNFNGLFMGTSGSGKTWTLRQMIARVYRRGSTFHILDVKGDFKSENFTETGLSSYVTDDDFNVISFSYFDGGSSLNPLQVPRSQEGGGVVMTIENAKELVGKFNSKLGSKQIGYLGEVLKAVYADFKIDHEVETTWGNKAPTFGDVYEKLTLIYQCIASGLDSGSVGTIMNEIGRAKRKALAGIRKAREEEQDEDSISLGCQETAANSADMIAGIIKAQLTYENLERNGTGEEWEHWSKDSVYSLRDTIGQMVESRLFTGEMAKVMHGKINVYDMTNISSAHQQIMMDIIARRTFAMSVLSTKKTGNSDPKFASHILVCDEGKHAKAISKQPLSPVNRIATEGRGFGVGVWMGVQQPDQVTQDQLRNFAFYFLLKTPESSSKEMQRMFSLKPNQLKQLEFRENCLYSAGAKYVCVKQFKED</sequence>
<geneLocation type="plasmid" evidence="2">
    <name>pQBR57</name>
</geneLocation>
<dbReference type="InterPro" id="IPR019476">
    <property type="entry name" value="T4SS_TraD_DNA-bd"/>
</dbReference>
<proteinExistence type="predicted"/>
<reference evidence="2" key="2">
    <citation type="submission" date="2015-06" db="EMBL/GenBank/DDBJ databases">
        <title>Environmentally co-occuring mercury resistance plasmids are genetically and phenotypically diverse and confer variable context-dependent fitness effects.</title>
        <authorList>
            <person name="Hall J.P.J."/>
            <person name="Harrison E."/>
            <person name="Lilley A.K."/>
            <person name="Paterson S."/>
            <person name="Spiers A.J."/>
            <person name="Brockhurst M.A."/>
        </authorList>
    </citation>
    <scope>NUCLEOTIDE SEQUENCE [LARGE SCALE GENOMIC DNA]</scope>
    <source>
        <strain evidence="2">SBW25</strain>
        <plasmid evidence="2">pQBR57</plasmid>
    </source>
</reference>
<evidence type="ECO:0000259" key="1">
    <source>
        <dbReference type="Pfam" id="PF10412"/>
    </source>
</evidence>
<dbReference type="Gene3D" id="3.40.50.300">
    <property type="entry name" value="P-loop containing nucleotide triphosphate hydrolases"/>
    <property type="match status" value="2"/>
</dbReference>
<evidence type="ECO:0000313" key="2">
    <source>
        <dbReference type="EMBL" id="CEK42024.1"/>
    </source>
</evidence>